<feature type="transmembrane region" description="Helical" evidence="6">
    <location>
        <begin position="327"/>
        <end position="344"/>
    </location>
</feature>
<comment type="subcellular location">
    <subcellularLocation>
        <location evidence="1">Cell membrane</location>
        <topology evidence="1">Multi-pass membrane protein</topology>
    </subcellularLocation>
</comment>
<evidence type="ECO:0000256" key="2">
    <source>
        <dbReference type="ARBA" id="ARBA00022475"/>
    </source>
</evidence>
<dbReference type="PANTHER" id="PTHR30619">
    <property type="entry name" value="DNA INTERNALIZATION/COMPETENCE PROTEIN COMEC/REC2"/>
    <property type="match status" value="1"/>
</dbReference>
<organism evidence="8 9">
    <name type="scientific">Candidatus Fonsibacter lacus</name>
    <dbReference type="NCBI Taxonomy" id="2576439"/>
    <lineage>
        <taxon>Bacteria</taxon>
        <taxon>Pseudomonadati</taxon>
        <taxon>Pseudomonadota</taxon>
        <taxon>Alphaproteobacteria</taxon>
        <taxon>Candidatus Pelagibacterales</taxon>
        <taxon>Candidatus Pelagibacterales incertae sedis</taxon>
        <taxon>Candidatus Fonsibacter</taxon>
    </lineage>
</organism>
<feature type="transmembrane region" description="Helical" evidence="6">
    <location>
        <begin position="415"/>
        <end position="434"/>
    </location>
</feature>
<dbReference type="SMART" id="SM00849">
    <property type="entry name" value="Lactamase_B"/>
    <property type="match status" value="1"/>
</dbReference>
<evidence type="ECO:0000313" key="8">
    <source>
        <dbReference type="EMBL" id="NBR94202.1"/>
    </source>
</evidence>
<keyword evidence="3 6" id="KW-0812">Transmembrane</keyword>
<dbReference type="Pfam" id="PF00753">
    <property type="entry name" value="Lactamase_B"/>
    <property type="match status" value="1"/>
</dbReference>
<reference evidence="8" key="1">
    <citation type="submission" date="2018-10" db="EMBL/GenBank/DDBJ databases">
        <title>Iterative Subtractive Binning of Freshwater Chronoseries Metagenomes Recovers Nearly Complete Genomes from over Four Hundred Novel Species.</title>
        <authorList>
            <person name="Rodriguez-R L.M."/>
            <person name="Tsementzi D."/>
            <person name="Luo C."/>
            <person name="Konstantinidis K.T."/>
        </authorList>
    </citation>
    <scope>NUCLEOTIDE SEQUENCE</scope>
    <source>
        <strain evidence="8">WB5_2A_028</strain>
    </source>
</reference>
<evidence type="ECO:0000256" key="4">
    <source>
        <dbReference type="ARBA" id="ARBA00022989"/>
    </source>
</evidence>
<dbReference type="InterPro" id="IPR052159">
    <property type="entry name" value="Competence_DNA_uptake"/>
</dbReference>
<feature type="transmembrane region" description="Helical" evidence="6">
    <location>
        <begin position="454"/>
        <end position="472"/>
    </location>
</feature>
<feature type="transmembrane region" description="Helical" evidence="6">
    <location>
        <begin position="384"/>
        <end position="408"/>
    </location>
</feature>
<evidence type="ECO:0000256" key="3">
    <source>
        <dbReference type="ARBA" id="ARBA00022692"/>
    </source>
</evidence>
<dbReference type="NCBIfam" id="TIGR00360">
    <property type="entry name" value="ComEC_N-term"/>
    <property type="match status" value="1"/>
</dbReference>
<evidence type="ECO:0000256" key="5">
    <source>
        <dbReference type="ARBA" id="ARBA00023136"/>
    </source>
</evidence>
<protein>
    <submittedName>
        <fullName evidence="8">ComEC/Rec2 family competence protein</fullName>
    </submittedName>
</protein>
<keyword evidence="4 6" id="KW-1133">Transmembrane helix</keyword>
<feature type="transmembrane region" description="Helical" evidence="6">
    <location>
        <begin position="47"/>
        <end position="65"/>
    </location>
</feature>
<sequence>MRRDFRLLFPALGIWVGTFTQSLLFGLAQKIFLLALLVLLIITRKKLVGIFSAALFVGAVVLSLHQHALQLDFFREREGDVVKVKLTLNSDVRQNTGKTYAELNQRNIFSADVKLQALENVKMNVPFLLLGGAELAKYIPGDHIELFGRLRVFDGYTTRAGAISQVGGVTLTQSAPWFWRATHHIRNEIKKSTSALPSDARALIPGLIIGDRSGQDEELTLAMRRSGLTHLTAVSGANFAIVAALILALGRAIQVKRKYLWWLVAISLMIFISVVRPSSSVLRAAVMTGALLVARAKGVRGSPIPALAAAISLLLLVNPFFVRDAGFGLSVFATAGLLFIAPILQKKFEAMGAPPLLAEGLAIPLSATISCLPIIVLLSGELSLISIAANFLVAPVIAIITSLGLILMLVAPFSLTLGAGISWCITPFSLWITFVARNFSSLPFAALKWPQNVLGSLMTIVLVIALSILFAIQSNNFKKFALAIILTLLTVEILFTIKPFSQSWIPTDWSFFQCDVGQGDGLIVKTSENAAIVIDVGPEATTINKCLKLLSITTIDLLVLTHFHADHVSGLKGALAGRQIGKVWTSLTKEPDAQVEQVSQLLGSIPTHSPQPGERFERAGVQIEVVTAASDVSPNDSSIAILGNAHGATFFAAGDLELEGQARAVIYLQRARPHDLWSGAPIALMKATHHGSALQDPELIALLAPRVTFFSVGAGNPYGHPAPSALALYGQYGAIYRTDTSHNLALAKREGNLIIAAQPPSPWAR</sequence>
<dbReference type="Proteomes" id="UP000740727">
    <property type="component" value="Unassembled WGS sequence"/>
</dbReference>
<dbReference type="InterPro" id="IPR004477">
    <property type="entry name" value="ComEC_N"/>
</dbReference>
<feature type="transmembrane region" description="Helical" evidence="6">
    <location>
        <begin position="231"/>
        <end position="253"/>
    </location>
</feature>
<dbReference type="SUPFAM" id="SSF56281">
    <property type="entry name" value="Metallo-hydrolase/oxidoreductase"/>
    <property type="match status" value="1"/>
</dbReference>
<feature type="transmembrane region" description="Helical" evidence="6">
    <location>
        <begin position="259"/>
        <end position="275"/>
    </location>
</feature>
<dbReference type="GO" id="GO:0005886">
    <property type="term" value="C:plasma membrane"/>
    <property type="evidence" value="ECO:0007669"/>
    <property type="project" value="UniProtKB-SubCell"/>
</dbReference>
<evidence type="ECO:0000259" key="7">
    <source>
        <dbReference type="SMART" id="SM00849"/>
    </source>
</evidence>
<dbReference type="Pfam" id="PF03772">
    <property type="entry name" value="Competence"/>
    <property type="match status" value="1"/>
</dbReference>
<evidence type="ECO:0000256" key="6">
    <source>
        <dbReference type="SAM" id="Phobius"/>
    </source>
</evidence>
<dbReference type="AlphaFoldDB" id="A0A965GD77"/>
<keyword evidence="5 6" id="KW-0472">Membrane</keyword>
<dbReference type="InterPro" id="IPR036866">
    <property type="entry name" value="RibonucZ/Hydroxyglut_hydro"/>
</dbReference>
<proteinExistence type="predicted"/>
<feature type="domain" description="Metallo-beta-lactamase" evidence="7">
    <location>
        <begin position="518"/>
        <end position="706"/>
    </location>
</feature>
<dbReference type="EMBL" id="RFXN01000074">
    <property type="protein sequence ID" value="NBR94202.1"/>
    <property type="molecule type" value="Genomic_DNA"/>
</dbReference>
<evidence type="ECO:0000256" key="1">
    <source>
        <dbReference type="ARBA" id="ARBA00004651"/>
    </source>
</evidence>
<dbReference type="PANTHER" id="PTHR30619:SF1">
    <property type="entry name" value="RECOMBINATION PROTEIN 2"/>
    <property type="match status" value="1"/>
</dbReference>
<comment type="caution">
    <text evidence="8">The sequence shown here is derived from an EMBL/GenBank/DDBJ whole genome shotgun (WGS) entry which is preliminary data.</text>
</comment>
<gene>
    <name evidence="8" type="ORF">EBT44_05130</name>
</gene>
<dbReference type="Gene3D" id="3.60.15.10">
    <property type="entry name" value="Ribonuclease Z/Hydroxyacylglutathione hydrolase-like"/>
    <property type="match status" value="1"/>
</dbReference>
<dbReference type="InterPro" id="IPR001279">
    <property type="entry name" value="Metallo-B-lactamas"/>
</dbReference>
<keyword evidence="2" id="KW-1003">Cell membrane</keyword>
<accession>A0A965GD77</accession>
<evidence type="ECO:0000313" key="9">
    <source>
        <dbReference type="Proteomes" id="UP000740727"/>
    </source>
</evidence>
<name>A0A965GD77_9PROT</name>
<feature type="transmembrane region" description="Helical" evidence="6">
    <location>
        <begin position="356"/>
        <end position="378"/>
    </location>
</feature>
<feature type="transmembrane region" description="Helical" evidence="6">
    <location>
        <begin position="12"/>
        <end position="41"/>
    </location>
</feature>
<feature type="transmembrane region" description="Helical" evidence="6">
    <location>
        <begin position="304"/>
        <end position="321"/>
    </location>
</feature>